<gene>
    <name evidence="1" type="ORF">PIBRA_LOCUS13014</name>
</gene>
<organism evidence="1 2">
    <name type="scientific">Pieris brassicae</name>
    <name type="common">White butterfly</name>
    <name type="synonym">Large white butterfly</name>
    <dbReference type="NCBI Taxonomy" id="7116"/>
    <lineage>
        <taxon>Eukaryota</taxon>
        <taxon>Metazoa</taxon>
        <taxon>Ecdysozoa</taxon>
        <taxon>Arthropoda</taxon>
        <taxon>Hexapoda</taxon>
        <taxon>Insecta</taxon>
        <taxon>Pterygota</taxon>
        <taxon>Neoptera</taxon>
        <taxon>Endopterygota</taxon>
        <taxon>Lepidoptera</taxon>
        <taxon>Glossata</taxon>
        <taxon>Ditrysia</taxon>
        <taxon>Papilionoidea</taxon>
        <taxon>Pieridae</taxon>
        <taxon>Pierinae</taxon>
        <taxon>Pieris</taxon>
    </lineage>
</organism>
<dbReference type="AlphaFoldDB" id="A0A9P0XJH3"/>
<reference evidence="1" key="1">
    <citation type="submission" date="2022-05" db="EMBL/GenBank/DDBJ databases">
        <authorList>
            <person name="Okamura Y."/>
        </authorList>
    </citation>
    <scope>NUCLEOTIDE SEQUENCE</scope>
</reference>
<keyword evidence="2" id="KW-1185">Reference proteome</keyword>
<dbReference type="Proteomes" id="UP001152562">
    <property type="component" value="Unassembled WGS sequence"/>
</dbReference>
<evidence type="ECO:0000313" key="1">
    <source>
        <dbReference type="EMBL" id="CAH4037315.1"/>
    </source>
</evidence>
<dbReference type="EMBL" id="CALOZG010000085">
    <property type="protein sequence ID" value="CAH4037315.1"/>
    <property type="molecule type" value="Genomic_DNA"/>
</dbReference>
<accession>A0A9P0XJH3</accession>
<name>A0A9P0XJH3_PIEBR</name>
<protein>
    <submittedName>
        <fullName evidence="1">Uncharacterized protein</fullName>
    </submittedName>
</protein>
<evidence type="ECO:0000313" key="2">
    <source>
        <dbReference type="Proteomes" id="UP001152562"/>
    </source>
</evidence>
<comment type="caution">
    <text evidence="1">The sequence shown here is derived from an EMBL/GenBank/DDBJ whole genome shotgun (WGS) entry which is preliminary data.</text>
</comment>
<proteinExistence type="predicted"/>
<sequence length="79" mass="8462">MSALPFNFPPESYSAVYNEASANVVNGKTASCEIVEVLQVSSPSSPSTSLFSCFHCAFQNSKKVIKKDNPAPNNVSLFS</sequence>